<evidence type="ECO:0000313" key="5">
    <source>
        <dbReference type="Proteomes" id="UP001055115"/>
    </source>
</evidence>
<comment type="caution">
    <text evidence="4">The sequence shown here is derived from an EMBL/GenBank/DDBJ whole genome shotgun (WGS) entry which is preliminary data.</text>
</comment>
<evidence type="ECO:0000313" key="4">
    <source>
        <dbReference type="EMBL" id="GKT45778.1"/>
    </source>
</evidence>
<dbReference type="PANTHER" id="PTHR31084">
    <property type="entry name" value="ALPHA-L-FUCOSIDASE 2"/>
    <property type="match status" value="1"/>
</dbReference>
<dbReference type="InterPro" id="IPR054363">
    <property type="entry name" value="GH95_cat"/>
</dbReference>
<sequence>MKAVSNWALVSCTGFALSEARSFWSSVPATYGDTSANTYLLKAGYPIGNGKLGAIPFGPPHAEKVNLNIDSLWAGGPFEASNYSGGNPTEAKYQALPGIRSTIFENGTGDVSSLLGSGQYYGGNRVLANLTVSINGVANYTSYKRTLDLTTGVHTTSFTANGAAYEVTQLCSYPDQVCVYHVASDATLPALTLGYENQLITNDTFDIRCAEDHVRFTGVTQLGPPEGMKFDSIAKIDKGAAATDCTCAGALRVHPARDQKTLTIVVSGETNYDQKKGNPESGYSFKGRDPGPVVEALASAAAAKPFAEILAAHVADYQSLQDAFQVSLPDPLASAEKETAHLLSEYVYTDGGDPFLEALLFDYSRHLLIASSRTGSLPANLQGRWTEQLWPAWSADYHANINLQMNYWAADQTGLGETQHALWDYMEDTWVPRGTETAQLLYNASGWVVHNEMNVFGHTAMKEGASWANYPAAAAWMMQHVWDNFEYTQDVDWLARQGYPLIKGVASFWLSQLQDDAVAHDGTLVVNPCNSPETGPTTYGCTHYHQMIHQVFEAALGAGAVAADSEDDAAFLAAVAGSLARLDKGVHLASWGGLKEWKLPDAYGFDSPSTHRHLSHLAGWYPGYSVASFLGGYADATVQDAVRATLRARGMGTAEDADAGWAKVWRAACWARLNDTDRAYELLRYAIDVNLAAASGLSMYWATSPPFQIDANFGLGGAVLSMLVVDLPLPYAARGEVRTVVLGPAIPAKWGGGAVTGLRIRGGGVVDFSWDDGGVVGEAVVVSGSKPGGGKVRLVNVQGKALGEV</sequence>
<dbReference type="InterPro" id="IPR049053">
    <property type="entry name" value="AFCA-like_C"/>
</dbReference>
<accession>A0AA37LCB3</accession>
<dbReference type="InterPro" id="IPR027414">
    <property type="entry name" value="GH95_N_dom"/>
</dbReference>
<organism evidence="4 5">
    <name type="scientific">Colletotrichum spaethianum</name>
    <dbReference type="NCBI Taxonomy" id="700344"/>
    <lineage>
        <taxon>Eukaryota</taxon>
        <taxon>Fungi</taxon>
        <taxon>Dikarya</taxon>
        <taxon>Ascomycota</taxon>
        <taxon>Pezizomycotina</taxon>
        <taxon>Sordariomycetes</taxon>
        <taxon>Hypocreomycetidae</taxon>
        <taxon>Glomerellales</taxon>
        <taxon>Glomerellaceae</taxon>
        <taxon>Colletotrichum</taxon>
        <taxon>Colletotrichum spaethianum species complex</taxon>
    </lineage>
</organism>
<proteinExistence type="predicted"/>
<dbReference type="InterPro" id="IPR012341">
    <property type="entry name" value="6hp_glycosidase-like_sf"/>
</dbReference>
<name>A0AA37LCB3_9PEZI</name>
<dbReference type="PANTHER" id="PTHR31084:SF3">
    <property type="entry name" value="ALPHA-FUCOSIDASE A"/>
    <property type="match status" value="1"/>
</dbReference>
<dbReference type="GO" id="GO:0005975">
    <property type="term" value="P:carbohydrate metabolic process"/>
    <property type="evidence" value="ECO:0007669"/>
    <property type="project" value="InterPro"/>
</dbReference>
<dbReference type="Pfam" id="PF22124">
    <property type="entry name" value="Glyco_hydro_95_cat"/>
    <property type="match status" value="1"/>
</dbReference>
<dbReference type="InterPro" id="IPR008928">
    <property type="entry name" value="6-hairpin_glycosidase_sf"/>
</dbReference>
<dbReference type="EMBL" id="BQXU01000013">
    <property type="protein sequence ID" value="GKT45778.1"/>
    <property type="molecule type" value="Genomic_DNA"/>
</dbReference>
<gene>
    <name evidence="4" type="ORF">ColSpa_05959</name>
</gene>
<evidence type="ECO:0000259" key="3">
    <source>
        <dbReference type="Pfam" id="PF22124"/>
    </source>
</evidence>
<dbReference type="Proteomes" id="UP001055115">
    <property type="component" value="Unassembled WGS sequence"/>
</dbReference>
<evidence type="ECO:0000259" key="1">
    <source>
        <dbReference type="Pfam" id="PF14498"/>
    </source>
</evidence>
<keyword evidence="5" id="KW-1185">Reference proteome</keyword>
<feature type="domain" description="Glycosyl hydrolase family 95 N-terminal" evidence="1">
    <location>
        <begin position="24"/>
        <end position="274"/>
    </location>
</feature>
<dbReference type="GO" id="GO:0004560">
    <property type="term" value="F:alpha-L-fucosidase activity"/>
    <property type="evidence" value="ECO:0007669"/>
    <property type="project" value="InterPro"/>
</dbReference>
<evidence type="ECO:0000259" key="2">
    <source>
        <dbReference type="Pfam" id="PF21307"/>
    </source>
</evidence>
<reference evidence="4 5" key="1">
    <citation type="submission" date="2022-03" db="EMBL/GenBank/DDBJ databases">
        <title>Genome data of Colletotrichum spp.</title>
        <authorList>
            <person name="Utami Y.D."/>
            <person name="Hiruma K."/>
        </authorList>
    </citation>
    <scope>NUCLEOTIDE SEQUENCE [LARGE SCALE GENOMIC DNA]</scope>
    <source>
        <strain evidence="4 5">MAFF 239500</strain>
    </source>
</reference>
<dbReference type="Pfam" id="PF14498">
    <property type="entry name" value="Glyco_hyd_65N_2"/>
    <property type="match status" value="1"/>
</dbReference>
<dbReference type="InterPro" id="IPR016518">
    <property type="entry name" value="Alpha-L-fucosidase"/>
</dbReference>
<feature type="domain" description="Alpha fucosidase A-like C-terminal" evidence="2">
    <location>
        <begin position="740"/>
        <end position="776"/>
    </location>
</feature>
<dbReference type="RefSeq" id="XP_049128128.1">
    <property type="nucleotide sequence ID" value="XM_049272171.1"/>
</dbReference>
<dbReference type="Gene3D" id="1.50.10.10">
    <property type="match status" value="1"/>
</dbReference>
<dbReference type="Pfam" id="PF21307">
    <property type="entry name" value="Glyco_hydro_95_C"/>
    <property type="match status" value="1"/>
</dbReference>
<dbReference type="SUPFAM" id="SSF48208">
    <property type="entry name" value="Six-hairpin glycosidases"/>
    <property type="match status" value="1"/>
</dbReference>
<dbReference type="PIRSF" id="PIRSF007663">
    <property type="entry name" value="UCP007663"/>
    <property type="match status" value="1"/>
</dbReference>
<protein>
    <submittedName>
        <fullName evidence="4">Alpha-fucosidase A</fullName>
    </submittedName>
</protein>
<dbReference type="AlphaFoldDB" id="A0AA37LCB3"/>
<feature type="domain" description="Glycosyl hydrolase family 95 catalytic" evidence="3">
    <location>
        <begin position="306"/>
        <end position="723"/>
    </location>
</feature>
<dbReference type="GeneID" id="73326761"/>